<feature type="binding site" evidence="12">
    <location>
        <position position="65"/>
    </location>
    <ligand>
        <name>Ca(2+)</name>
        <dbReference type="ChEBI" id="CHEBI:29108"/>
    </ligand>
</feature>
<evidence type="ECO:0000256" key="12">
    <source>
        <dbReference type="PIRSR" id="PIRSR004803-3"/>
    </source>
</evidence>
<dbReference type="NCBIfam" id="TIGR00649">
    <property type="entry name" value="MG423"/>
    <property type="match status" value="1"/>
</dbReference>
<keyword evidence="5 9" id="KW-0378">Hydrolase</keyword>
<dbReference type="Pfam" id="PF22505">
    <property type="entry name" value="RNase_J_b_CASP"/>
    <property type="match status" value="1"/>
</dbReference>
<keyword evidence="6 12" id="KW-0862">Zinc</keyword>
<feature type="binding site" evidence="12">
    <location>
        <position position="95"/>
    </location>
    <ligand>
        <name>Zn(2+)</name>
        <dbReference type="ChEBI" id="CHEBI:29105"/>
        <label>1</label>
        <note>catalytic</note>
    </ligand>
</feature>
<keyword evidence="9" id="KW-0698">rRNA processing</keyword>
<dbReference type="SUPFAM" id="SSF56281">
    <property type="entry name" value="Metallo-hydrolase/oxidoreductase"/>
    <property type="match status" value="1"/>
</dbReference>
<sequence length="575" mass="65416">MIFDLIYMDSHKQKIVTKNDSQKRLKIIPLGGLEEVGRNMTILEYGHDIIIVDMGLQFPEENMFGIDYIIPNVSYLKGKEKNIQGVIITHGHYDHIGAIPHLMPVIGNPPIYATALTCGLIQKRQEDFLDRPKLELFQIKKTDRIKLGVFEIEFFHVNHNIPDGVGLAIKTPVGLIIHTGDFKFDHSPIGDQPADISRIAQLSQNNVLLLMSDSTNAEKPGHSISEKTIQDNLEIIFRKAEGRIIVATFGSLISRIQEVINLAEKYRRRVVIDGYSMRTNFQISQVLGYIKIRKGTLARVKEVNKIPDNRLVFLCTGAQGEENAVLMRIANKEHKYVQIHKNDSIIFSSSVVPGNERTVQGLKDSLWRQGGRVFHYQMMDIHAGGHAQEEDLKMMINLVKPRFFMPIHGSYYMLKMHAEIAQSLDIPEKNIIIGENGKVINITPQKLWLSKEKVVTSYVMVDGLGVGDVGQIVLRDRQTMAKDGMFVIIATIDRQTAKLRNEPDIISRGFIYMKESKELIDETKKKVSQIIDESTKPGENINDTYVRDNLRDQIGEFLFRKTQRRPMILPVVIEV</sequence>
<dbReference type="InterPro" id="IPR042173">
    <property type="entry name" value="RNase_J_2"/>
</dbReference>
<feature type="active site" description="Proton acceptor" evidence="10">
    <location>
        <position position="386"/>
    </location>
</feature>
<feature type="binding site" evidence="12">
    <location>
        <position position="181"/>
    </location>
    <ligand>
        <name>Zn(2+)</name>
        <dbReference type="ChEBI" id="CHEBI:29105"/>
        <label>1</label>
        <note>catalytic</note>
    </ligand>
</feature>
<dbReference type="Pfam" id="PF00753">
    <property type="entry name" value="Lactamase_B"/>
    <property type="match status" value="1"/>
</dbReference>
<dbReference type="Pfam" id="PF07521">
    <property type="entry name" value="RMMBL"/>
    <property type="match status" value="1"/>
</dbReference>
<keyword evidence="2 9" id="KW-0540">Nuclease</keyword>
<dbReference type="CDD" id="cd07714">
    <property type="entry name" value="RNaseJ_MBL-fold"/>
    <property type="match status" value="1"/>
</dbReference>
<dbReference type="PANTHER" id="PTHR43694">
    <property type="entry name" value="RIBONUCLEASE J"/>
    <property type="match status" value="1"/>
</dbReference>
<comment type="subunit">
    <text evidence="9">Homodimer, may be a subunit of the RNA degradosome.</text>
</comment>
<evidence type="ECO:0000256" key="7">
    <source>
        <dbReference type="ARBA" id="ARBA00022839"/>
    </source>
</evidence>
<dbReference type="HAMAP" id="MF_01491">
    <property type="entry name" value="RNase_J_bact"/>
    <property type="match status" value="1"/>
</dbReference>
<feature type="binding site" evidence="12">
    <location>
        <position position="90"/>
    </location>
    <ligand>
        <name>Zn(2+)</name>
        <dbReference type="ChEBI" id="CHEBI:29105"/>
        <label>1</label>
        <note>catalytic</note>
    </ligand>
</feature>
<evidence type="ECO:0000256" key="10">
    <source>
        <dbReference type="PIRSR" id="PIRSR004803-1"/>
    </source>
</evidence>
<dbReference type="GO" id="GO:0006364">
    <property type="term" value="P:rRNA processing"/>
    <property type="evidence" value="ECO:0007669"/>
    <property type="project" value="UniProtKB-UniRule"/>
</dbReference>
<evidence type="ECO:0000256" key="9">
    <source>
        <dbReference type="HAMAP-Rule" id="MF_01491"/>
    </source>
</evidence>
<dbReference type="PIRSF" id="PIRSF004803">
    <property type="entry name" value="RnjA"/>
    <property type="match status" value="1"/>
</dbReference>
<reference evidence="15" key="1">
    <citation type="submission" date="2017-09" db="EMBL/GenBank/DDBJ databases">
        <title>Depth-based differentiation of microbial function through sediment-hosted aquifers and enrichment of novel symbionts in the deep terrestrial subsurface.</title>
        <authorList>
            <person name="Probst A.J."/>
            <person name="Ladd B."/>
            <person name="Jarett J.K."/>
            <person name="Geller-Mcgrath D.E."/>
            <person name="Sieber C.M.K."/>
            <person name="Emerson J.B."/>
            <person name="Anantharaman K."/>
            <person name="Thomas B.C."/>
            <person name="Malmstrom R."/>
            <person name="Stieglmeier M."/>
            <person name="Klingl A."/>
            <person name="Woyke T."/>
            <person name="Ryan C.M."/>
            <person name="Banfield J.F."/>
        </authorList>
    </citation>
    <scope>NUCLEOTIDE SEQUENCE [LARGE SCALE GENOMIC DNA]</scope>
</reference>
<keyword evidence="1 9" id="KW-0963">Cytoplasm</keyword>
<dbReference type="GO" id="GO:0003723">
    <property type="term" value="F:RNA binding"/>
    <property type="evidence" value="ECO:0007669"/>
    <property type="project" value="UniProtKB-UniRule"/>
</dbReference>
<dbReference type="InterPro" id="IPR036866">
    <property type="entry name" value="RibonucZ/Hydroxyglut_hydro"/>
</dbReference>
<feature type="binding site" evidence="12">
    <location>
        <position position="159"/>
    </location>
    <ligand>
        <name>Zn(2+)</name>
        <dbReference type="ChEBI" id="CHEBI:29105"/>
        <label>1</label>
        <note>catalytic</note>
    </ligand>
</feature>
<keyword evidence="8 9" id="KW-0694">RNA-binding</keyword>
<proteinExistence type="inferred from homology"/>
<feature type="binding site" evidence="12">
    <location>
        <position position="94"/>
    </location>
    <ligand>
        <name>Zn(2+)</name>
        <dbReference type="ChEBI" id="CHEBI:29105"/>
        <label>1</label>
        <note>catalytic</note>
    </ligand>
</feature>
<dbReference type="Proteomes" id="UP000231071">
    <property type="component" value="Unassembled WGS sequence"/>
</dbReference>
<comment type="caution">
    <text evidence="14">The sequence shown here is derived from an EMBL/GenBank/DDBJ whole genome shotgun (WGS) entry which is preliminary data.</text>
</comment>
<feature type="domain" description="Metallo-beta-lactamase" evidence="13">
    <location>
        <begin position="37"/>
        <end position="233"/>
    </location>
</feature>
<dbReference type="EC" id="3.1.-.-" evidence="9"/>
<feature type="active site" description="Proton donor" evidence="10">
    <location>
        <position position="213"/>
    </location>
</feature>
<keyword evidence="12" id="KW-0106">Calcium</keyword>
<dbReference type="SMART" id="SM00849">
    <property type="entry name" value="Lactamase_B"/>
    <property type="match status" value="1"/>
</dbReference>
<comment type="function">
    <text evidence="9">An RNase that has 5'-3' exonuclease and possibly endonuclease activity. Involved in maturation of rRNA and in some organisms also mRNA maturation and/or decay.</text>
</comment>
<feature type="binding site" evidence="11">
    <location>
        <begin position="382"/>
        <end position="386"/>
    </location>
    <ligand>
        <name>substrate</name>
    </ligand>
</feature>
<accession>A0A2M7UH30</accession>
<evidence type="ECO:0000313" key="14">
    <source>
        <dbReference type="EMBL" id="PIZ70515.1"/>
    </source>
</evidence>
<dbReference type="AlphaFoldDB" id="A0A2M7UH30"/>
<dbReference type="InterPro" id="IPR001279">
    <property type="entry name" value="Metallo-B-lactamas"/>
</dbReference>
<organism evidence="14 15">
    <name type="scientific">Candidatus Portnoybacteria bacterium CG_4_10_14_0_2_um_filter_39_11</name>
    <dbReference type="NCBI Taxonomy" id="1974797"/>
    <lineage>
        <taxon>Bacteria</taxon>
        <taxon>Candidatus Portnoyibacteriota</taxon>
    </lineage>
</organism>
<comment type="cofactor">
    <cofactor evidence="12">
        <name>Ca(2+)</name>
        <dbReference type="ChEBI" id="CHEBI:29108"/>
    </cofactor>
    <text evidence="12">Binds 1 Ca(2+) cation per subunit. Seen in 1 crystal structure, it is not clear if it is physiologically important.</text>
</comment>
<keyword evidence="4 9" id="KW-0255">Endonuclease</keyword>
<protein>
    <recommendedName>
        <fullName evidence="9">Ribonuclease J</fullName>
        <shortName evidence="9">RNase J</shortName>
        <ecNumber evidence="9">3.1.-.-</ecNumber>
    </recommendedName>
</protein>
<name>A0A2M7UH30_9BACT</name>
<evidence type="ECO:0000256" key="11">
    <source>
        <dbReference type="PIRSR" id="PIRSR004803-2"/>
    </source>
</evidence>
<evidence type="ECO:0000256" key="1">
    <source>
        <dbReference type="ARBA" id="ARBA00022490"/>
    </source>
</evidence>
<comment type="similarity">
    <text evidence="9">Belongs to the metallo-beta-lactamase superfamily. RNA-metabolizing metallo-beta-lactamase-like family. Bacterial RNase J subfamily.</text>
</comment>
<dbReference type="Pfam" id="PF17770">
    <property type="entry name" value="RNase_J_C"/>
    <property type="match status" value="1"/>
</dbReference>
<comment type="cofactor">
    <cofactor evidence="12">
        <name>Zn(2+)</name>
        <dbReference type="ChEBI" id="CHEBI:29105"/>
    </cofactor>
    <text evidence="12">Binds 2 Zn(2+) ions per subunit. It is not clear if Zn(2+) or Mg(2+) is physiologically important.</text>
</comment>
<evidence type="ECO:0000313" key="15">
    <source>
        <dbReference type="Proteomes" id="UP000231071"/>
    </source>
</evidence>
<evidence type="ECO:0000259" key="13">
    <source>
        <dbReference type="SMART" id="SM00849"/>
    </source>
</evidence>
<dbReference type="PANTHER" id="PTHR43694:SF1">
    <property type="entry name" value="RIBONUCLEASE J"/>
    <property type="match status" value="1"/>
</dbReference>
<evidence type="ECO:0000256" key="3">
    <source>
        <dbReference type="ARBA" id="ARBA00022723"/>
    </source>
</evidence>
<dbReference type="GO" id="GO:0008270">
    <property type="term" value="F:zinc ion binding"/>
    <property type="evidence" value="ECO:0007669"/>
    <property type="project" value="InterPro"/>
</dbReference>
<dbReference type="GO" id="GO:0005737">
    <property type="term" value="C:cytoplasm"/>
    <property type="evidence" value="ECO:0007669"/>
    <property type="project" value="UniProtKB-SubCell"/>
</dbReference>
<dbReference type="InterPro" id="IPR011108">
    <property type="entry name" value="RMMBL"/>
</dbReference>
<feature type="binding site" evidence="12">
    <location>
        <position position="92"/>
    </location>
    <ligand>
        <name>Zn(2+)</name>
        <dbReference type="ChEBI" id="CHEBI:29105"/>
        <label>1</label>
        <note>catalytic</note>
    </ligand>
</feature>
<dbReference type="Gene3D" id="3.10.20.580">
    <property type="match status" value="1"/>
</dbReference>
<evidence type="ECO:0000256" key="8">
    <source>
        <dbReference type="ARBA" id="ARBA00022884"/>
    </source>
</evidence>
<gene>
    <name evidence="9" type="primary">rnj</name>
    <name evidence="14" type="ORF">COY09_02820</name>
</gene>
<feature type="binding site" evidence="12">
    <location>
        <position position="67"/>
    </location>
    <ligand>
        <name>Ca(2+)</name>
        <dbReference type="ChEBI" id="CHEBI:29108"/>
    </ligand>
</feature>
<comment type="caution">
    <text evidence="9">Lacks conserved residue(s) required for the propagation of feature annotation.</text>
</comment>
<keyword evidence="7 9" id="KW-0269">Exonuclease</keyword>
<dbReference type="InterPro" id="IPR030854">
    <property type="entry name" value="RNase_J_bac"/>
</dbReference>
<evidence type="ECO:0000256" key="6">
    <source>
        <dbReference type="ARBA" id="ARBA00022833"/>
    </source>
</evidence>
<evidence type="ECO:0000256" key="4">
    <source>
        <dbReference type="ARBA" id="ARBA00022759"/>
    </source>
</evidence>
<dbReference type="Gene3D" id="3.40.50.10710">
    <property type="entry name" value="Metallo-hydrolase/oxidoreductase"/>
    <property type="match status" value="1"/>
</dbReference>
<feature type="binding site" evidence="12">
    <location>
        <position position="462"/>
    </location>
    <ligand>
        <name>Ca(2+)</name>
        <dbReference type="ChEBI" id="CHEBI:29108"/>
    </ligand>
</feature>
<dbReference type="Gene3D" id="3.60.15.10">
    <property type="entry name" value="Ribonuclease Z/Hydroxyacylglutathione hydrolase-like"/>
    <property type="match status" value="1"/>
</dbReference>
<dbReference type="InterPro" id="IPR041636">
    <property type="entry name" value="RNase_J_C"/>
</dbReference>
<keyword evidence="3 12" id="KW-0479">Metal-binding</keyword>
<dbReference type="InterPro" id="IPR055132">
    <property type="entry name" value="RNase_J_b_CASP"/>
</dbReference>
<evidence type="ECO:0000256" key="5">
    <source>
        <dbReference type="ARBA" id="ARBA00022801"/>
    </source>
</evidence>
<feature type="binding site" evidence="12">
    <location>
        <position position="408"/>
    </location>
    <ligand>
        <name>Zn(2+)</name>
        <dbReference type="ChEBI" id="CHEBI:29105"/>
        <label>1</label>
        <note>catalytic</note>
    </ligand>
</feature>
<dbReference type="GO" id="GO:0004534">
    <property type="term" value="F:5'-3' RNA exonuclease activity"/>
    <property type="evidence" value="ECO:0007669"/>
    <property type="project" value="UniProtKB-UniRule"/>
</dbReference>
<dbReference type="GO" id="GO:0004521">
    <property type="term" value="F:RNA endonuclease activity"/>
    <property type="evidence" value="ECO:0007669"/>
    <property type="project" value="UniProtKB-UniRule"/>
</dbReference>
<evidence type="ECO:0000256" key="2">
    <source>
        <dbReference type="ARBA" id="ARBA00022722"/>
    </source>
</evidence>
<comment type="subcellular location">
    <subcellularLocation>
        <location evidence="9">Cytoplasm</location>
    </subcellularLocation>
</comment>
<dbReference type="InterPro" id="IPR004613">
    <property type="entry name" value="RNase_J"/>
</dbReference>
<dbReference type="EMBL" id="PFOI01000048">
    <property type="protein sequence ID" value="PIZ70515.1"/>
    <property type="molecule type" value="Genomic_DNA"/>
</dbReference>